<feature type="transmembrane region" description="Helical" evidence="2">
    <location>
        <begin position="179"/>
        <end position="196"/>
    </location>
</feature>
<comment type="caution">
    <text evidence="4">The sequence shown here is derived from an EMBL/GenBank/DDBJ whole genome shotgun (WGS) entry which is preliminary data.</text>
</comment>
<keyword evidence="4" id="KW-0378">Hydrolase</keyword>
<feature type="transmembrane region" description="Helical" evidence="2">
    <location>
        <begin position="156"/>
        <end position="173"/>
    </location>
</feature>
<dbReference type="GO" id="GO:0080120">
    <property type="term" value="P:CAAX-box protein maturation"/>
    <property type="evidence" value="ECO:0007669"/>
    <property type="project" value="UniProtKB-ARBA"/>
</dbReference>
<name>A0A4Z1DWX8_9STRE</name>
<evidence type="ECO:0000313" key="5">
    <source>
        <dbReference type="Proteomes" id="UP000297986"/>
    </source>
</evidence>
<protein>
    <submittedName>
        <fullName evidence="4">CPBP family intramembrane metalloprotease</fullName>
    </submittedName>
</protein>
<evidence type="ECO:0000313" key="4">
    <source>
        <dbReference type="EMBL" id="TGN92546.1"/>
    </source>
</evidence>
<dbReference type="GO" id="GO:0006508">
    <property type="term" value="P:proteolysis"/>
    <property type="evidence" value="ECO:0007669"/>
    <property type="project" value="UniProtKB-KW"/>
</dbReference>
<dbReference type="Pfam" id="PF02517">
    <property type="entry name" value="Rce1-like"/>
    <property type="match status" value="1"/>
</dbReference>
<evidence type="ECO:0000256" key="1">
    <source>
        <dbReference type="ARBA" id="ARBA00009067"/>
    </source>
</evidence>
<proteinExistence type="inferred from homology"/>
<keyword evidence="4" id="KW-0482">Metalloprotease</keyword>
<sequence length="236" mass="28092">MKYAKHGVALLFLLYLFVFGIEGLGIYLTGVFNGDVSFLYFIYLILYSLLLIGILFWFKKQKIVIRSNIQKWKWHYLGYFALVLLWFFVERWVLQTFQDLLVPVVHQTKLPSSIYLNGPGISGTLFFVLATVTSPMIEEFIFRGYLMNVFFKESKFHLDVLLSGFLFAAFHLIHQYRDPVTFSLYFCSGLFFAAVYKKTKDIRLPIFLHAFSNFLTFWKPIWIFIFNYIYWHFLVK</sequence>
<dbReference type="InterPro" id="IPR052710">
    <property type="entry name" value="CAAX_protease"/>
</dbReference>
<reference evidence="4 5" key="1">
    <citation type="submission" date="2019-04" db="EMBL/GenBank/DDBJ databases">
        <title>Genome sequencing of Streptococcus rubneri DSM 26920(T).</title>
        <authorList>
            <person name="Kook J.-K."/>
            <person name="Park S.-N."/>
            <person name="Lim Y.K."/>
        </authorList>
    </citation>
    <scope>NUCLEOTIDE SEQUENCE [LARGE SCALE GENOMIC DNA]</scope>
    <source>
        <strain evidence="4 5">DSM 26920</strain>
    </source>
</reference>
<keyword evidence="4" id="KW-0645">Protease</keyword>
<dbReference type="EMBL" id="SRRP01000001">
    <property type="protein sequence ID" value="TGN92546.1"/>
    <property type="molecule type" value="Genomic_DNA"/>
</dbReference>
<keyword evidence="2" id="KW-0472">Membrane</keyword>
<feature type="transmembrane region" description="Helical" evidence="2">
    <location>
        <begin position="38"/>
        <end position="58"/>
    </location>
</feature>
<dbReference type="OrthoDB" id="8607342at2"/>
<feature type="transmembrane region" description="Helical" evidence="2">
    <location>
        <begin position="74"/>
        <end position="94"/>
    </location>
</feature>
<evidence type="ECO:0000259" key="3">
    <source>
        <dbReference type="Pfam" id="PF02517"/>
    </source>
</evidence>
<feature type="transmembrane region" description="Helical" evidence="2">
    <location>
        <begin position="12"/>
        <end position="32"/>
    </location>
</feature>
<dbReference type="Proteomes" id="UP000297986">
    <property type="component" value="Unassembled WGS sequence"/>
</dbReference>
<dbReference type="AlphaFoldDB" id="A0A4Z1DWX8"/>
<dbReference type="PANTHER" id="PTHR36435">
    <property type="entry name" value="SLR1288 PROTEIN"/>
    <property type="match status" value="1"/>
</dbReference>
<feature type="transmembrane region" description="Helical" evidence="2">
    <location>
        <begin position="114"/>
        <end position="135"/>
    </location>
</feature>
<accession>A0A4Z1DWX8</accession>
<organism evidence="4 5">
    <name type="scientific">Streptococcus rubneri</name>
    <dbReference type="NCBI Taxonomy" id="1234680"/>
    <lineage>
        <taxon>Bacteria</taxon>
        <taxon>Bacillati</taxon>
        <taxon>Bacillota</taxon>
        <taxon>Bacilli</taxon>
        <taxon>Lactobacillales</taxon>
        <taxon>Streptococcaceae</taxon>
        <taxon>Streptococcus</taxon>
    </lineage>
</organism>
<evidence type="ECO:0000256" key="2">
    <source>
        <dbReference type="SAM" id="Phobius"/>
    </source>
</evidence>
<feature type="transmembrane region" description="Helical" evidence="2">
    <location>
        <begin position="208"/>
        <end position="231"/>
    </location>
</feature>
<dbReference type="InterPro" id="IPR003675">
    <property type="entry name" value="Rce1/LyrA-like_dom"/>
</dbReference>
<dbReference type="RefSeq" id="WP_135782817.1">
    <property type="nucleotide sequence ID" value="NZ_MRXY01000003.1"/>
</dbReference>
<keyword evidence="5" id="KW-1185">Reference proteome</keyword>
<dbReference type="PANTHER" id="PTHR36435:SF1">
    <property type="entry name" value="CAAX AMINO TERMINAL PROTEASE FAMILY PROTEIN"/>
    <property type="match status" value="1"/>
</dbReference>
<comment type="similarity">
    <text evidence="1">Belongs to the UPF0177 family.</text>
</comment>
<dbReference type="GO" id="GO:0004175">
    <property type="term" value="F:endopeptidase activity"/>
    <property type="evidence" value="ECO:0007669"/>
    <property type="project" value="UniProtKB-ARBA"/>
</dbReference>
<keyword evidence="2" id="KW-1133">Transmembrane helix</keyword>
<keyword evidence="2" id="KW-0812">Transmembrane</keyword>
<feature type="domain" description="CAAX prenyl protease 2/Lysostaphin resistance protein A-like" evidence="3">
    <location>
        <begin position="124"/>
        <end position="215"/>
    </location>
</feature>
<gene>
    <name evidence="4" type="ORF">E5S68_06375</name>
</gene>
<dbReference type="GO" id="GO:0008237">
    <property type="term" value="F:metallopeptidase activity"/>
    <property type="evidence" value="ECO:0007669"/>
    <property type="project" value="UniProtKB-KW"/>
</dbReference>